<sequence length="858" mass="92979">MPIKSTSLPDAPAHGGEEGKGGEPAVPAVSNAAFLKVIFSEVSREATPLLCEKLGSPDQGAWPPVPYDGSDEPLDVSANTYFNCASFRSNNDARWSATESQAEAYHCLVLDDVGTKASFDALPNIEPTYVLETSASNYQVGYRLRTPCSDFEAVKAAQKRIFGSGAGDKGAGGIVRWARLPNGTNGKEKHRMADGAPFGCKLRTWNPDAAYSLDELLEAFACSGRTQEASSETSEQDASAPVHPTISAEVFRPSLPENPVVTALKERDLYKHEVSPGRHEVTCPWVDEHTDGIDTGACFFEPSAARPSGGFKCHHSHGDRRRLGALLENLDLDRRAVHNRPRIRVVEGELQGMVDAAQVVLAATGEFFQSGGVIKRIVRDAKGQVAAVPQNDADLTLALSGAADWERFDQKGESGKWRRCNPSPNCIRLLVQAQSYRFLPELRTIARQPLLGEEGRFIEATGYDSCSQIFCAFDPSKFSRPEPTEGNARAALATLRHLLREFRFASPQDEAAALSAIFTAVLRATLGRAPGFHIKAPAPGSGKSYLADVIARFASPGPAAKTSYPRTEDEATKMILASLIDAPAVLDFDDMSTDWRPFGAINRLLTSPTMTDRLLGTSKMARVSTDVLVLGSGNNTGPTGDLCRRVLVIHLDTGSETPATMRYEGDPLGEVEANREKYVACVLTIVEAYQSAGRPGAPLRAIATYNGLWTEYCRRPLTWLGLDDPASGLFEQLRDDPDTAALGRLLTLWFSQFGDRTMTLRALISDADAGLDEALEELPCSTSGSINKTSLGRYLGKNAGRPVGEFRLHRADCSERRGWKVTRKPATPTDVSTPLPPLPPSGQLLQSRPSPRLKPKLT</sequence>
<protein>
    <submittedName>
        <fullName evidence="3">DNA-primase RepB domain-containing protein</fullName>
    </submittedName>
</protein>
<name>A0ABZ2G004_9SPHN</name>
<dbReference type="Proteomes" id="UP001382935">
    <property type="component" value="Chromosome"/>
</dbReference>
<feature type="compositionally biased region" description="Low complexity" evidence="1">
    <location>
        <begin position="841"/>
        <end position="850"/>
    </location>
</feature>
<dbReference type="Pfam" id="PF16793">
    <property type="entry name" value="RepB_primase"/>
    <property type="match status" value="1"/>
</dbReference>
<dbReference type="EMBL" id="CP145607">
    <property type="protein sequence ID" value="WWM69472.1"/>
    <property type="molecule type" value="Genomic_DNA"/>
</dbReference>
<accession>A0ABZ2G004</accession>
<reference evidence="3 4" key="1">
    <citation type="submission" date="2024-02" db="EMBL/GenBank/DDBJ databases">
        <title>Full genome sequence of Sphingomonas kaistensis.</title>
        <authorList>
            <person name="Poletto B.L."/>
            <person name="Silva G."/>
            <person name="Galante D."/>
            <person name="Campos K.R."/>
            <person name="Santos M.B.N."/>
            <person name="Sacchi C.T."/>
        </authorList>
    </citation>
    <scope>NUCLEOTIDE SEQUENCE [LARGE SCALE GENOMIC DNA]</scope>
    <source>
        <strain evidence="3 4">MA4R</strain>
    </source>
</reference>
<dbReference type="InterPro" id="IPR039459">
    <property type="entry name" value="RepB-like_DNA_primase_dom"/>
</dbReference>
<gene>
    <name evidence="3" type="ORF">V6R86_01845</name>
</gene>
<keyword evidence="4" id="KW-1185">Reference proteome</keyword>
<proteinExistence type="predicted"/>
<feature type="region of interest" description="Disordered" evidence="1">
    <location>
        <begin position="817"/>
        <end position="858"/>
    </location>
</feature>
<dbReference type="Gene3D" id="3.30.70.1790">
    <property type="entry name" value="RepB DNA-primase, N-terminal domain"/>
    <property type="match status" value="1"/>
</dbReference>
<evidence type="ECO:0000313" key="3">
    <source>
        <dbReference type="EMBL" id="WWM69472.1"/>
    </source>
</evidence>
<evidence type="ECO:0000313" key="4">
    <source>
        <dbReference type="Proteomes" id="UP001382935"/>
    </source>
</evidence>
<organism evidence="3 4">
    <name type="scientific">Sphingomonas kaistensis</name>
    <dbReference type="NCBI Taxonomy" id="298708"/>
    <lineage>
        <taxon>Bacteria</taxon>
        <taxon>Pseudomonadati</taxon>
        <taxon>Pseudomonadota</taxon>
        <taxon>Alphaproteobacteria</taxon>
        <taxon>Sphingomonadales</taxon>
        <taxon>Sphingomonadaceae</taxon>
        <taxon>Sphingomonas</taxon>
    </lineage>
</organism>
<dbReference type="RefSeq" id="WP_338501547.1">
    <property type="nucleotide sequence ID" value="NZ_CP145607.1"/>
</dbReference>
<feature type="domain" description="RepB-like DNA primase" evidence="2">
    <location>
        <begin position="102"/>
        <end position="212"/>
    </location>
</feature>
<evidence type="ECO:0000259" key="2">
    <source>
        <dbReference type="Pfam" id="PF16793"/>
    </source>
</evidence>
<feature type="region of interest" description="Disordered" evidence="1">
    <location>
        <begin position="1"/>
        <end position="25"/>
    </location>
</feature>
<evidence type="ECO:0000256" key="1">
    <source>
        <dbReference type="SAM" id="MobiDB-lite"/>
    </source>
</evidence>